<keyword evidence="1" id="KW-0812">Transmembrane</keyword>
<keyword evidence="1" id="KW-1133">Transmembrane helix</keyword>
<keyword evidence="1" id="KW-0472">Membrane</keyword>
<evidence type="ECO:0000313" key="2">
    <source>
        <dbReference type="EMBL" id="ODQ93737.1"/>
    </source>
</evidence>
<feature type="transmembrane region" description="Helical" evidence="1">
    <location>
        <begin position="38"/>
        <end position="59"/>
    </location>
</feature>
<protein>
    <recommendedName>
        <fullName evidence="4">VWFA domain-containing protein</fullName>
    </recommendedName>
</protein>
<reference evidence="3" key="1">
    <citation type="submission" date="2016-09" db="EMBL/GenBank/DDBJ databases">
        <authorList>
            <person name="Greninger A.L."/>
            <person name="Jerome K.R."/>
            <person name="Mcnair B."/>
            <person name="Wallis C."/>
            <person name="Fang F."/>
        </authorList>
    </citation>
    <scope>NUCLEOTIDE SEQUENCE [LARGE SCALE GENOMIC DNA]</scope>
    <source>
        <strain evidence="3">M7</strain>
    </source>
</reference>
<dbReference type="AlphaFoldDB" id="A0A1E3RWJ4"/>
<gene>
    <name evidence="2" type="ORF">BHQ17_11925</name>
</gene>
<feature type="transmembrane region" description="Helical" evidence="1">
    <location>
        <begin position="261"/>
        <end position="281"/>
    </location>
</feature>
<proteinExistence type="predicted"/>
<dbReference type="Proteomes" id="UP000094243">
    <property type="component" value="Unassembled WGS sequence"/>
</dbReference>
<evidence type="ECO:0000256" key="1">
    <source>
        <dbReference type="SAM" id="Phobius"/>
    </source>
</evidence>
<sequence>MTFMPVVPAVILLVIAAAVVVLRLVTMRQLATGPRQRWATVWRWSGLTLALLLMLIAAARPGIGHSGPQQATTARSGDTTNVFFLVDRSTDALDAVREDIAALIEQHPQARFAVLGFASRPSLDWPLSQDAWSLKPEIAALTPSDEPADLVNAAAAANVLRYQLILAGQQYPGSQNLVYYFGSGAPGSSAPQNEFNPVPGSVAGGAVFGRGTTLDEPALRRIAEALDVPYLGPDDDVPVTRAAPGGAAAQPDRVADQRTELYWMFTIVAAVLLLFESYLSIREFRRTRTTRREVSS</sequence>
<dbReference type="SUPFAM" id="SSF53300">
    <property type="entry name" value="vWA-like"/>
    <property type="match status" value="1"/>
</dbReference>
<organism evidence="2 3">
    <name type="scientific">Mycolicibacterium holsaticum</name>
    <dbReference type="NCBI Taxonomy" id="152142"/>
    <lineage>
        <taxon>Bacteria</taxon>
        <taxon>Bacillati</taxon>
        <taxon>Actinomycetota</taxon>
        <taxon>Actinomycetes</taxon>
        <taxon>Mycobacteriales</taxon>
        <taxon>Mycobacteriaceae</taxon>
        <taxon>Mycolicibacterium</taxon>
    </lineage>
</organism>
<evidence type="ECO:0008006" key="4">
    <source>
        <dbReference type="Google" id="ProtNLM"/>
    </source>
</evidence>
<dbReference type="RefSeq" id="WP_069405411.1">
    <property type="nucleotide sequence ID" value="NZ_JBHRZJ010000007.1"/>
</dbReference>
<dbReference type="Gene3D" id="3.40.50.410">
    <property type="entry name" value="von Willebrand factor, type A domain"/>
    <property type="match status" value="1"/>
</dbReference>
<comment type="caution">
    <text evidence="2">The sequence shown here is derived from an EMBL/GenBank/DDBJ whole genome shotgun (WGS) entry which is preliminary data.</text>
</comment>
<keyword evidence="3" id="KW-1185">Reference proteome</keyword>
<feature type="transmembrane region" description="Helical" evidence="1">
    <location>
        <begin position="6"/>
        <end position="26"/>
    </location>
</feature>
<dbReference type="EMBL" id="MIGZ01000059">
    <property type="protein sequence ID" value="ODQ93737.1"/>
    <property type="molecule type" value="Genomic_DNA"/>
</dbReference>
<dbReference type="InterPro" id="IPR036465">
    <property type="entry name" value="vWFA_dom_sf"/>
</dbReference>
<evidence type="ECO:0000313" key="3">
    <source>
        <dbReference type="Proteomes" id="UP000094243"/>
    </source>
</evidence>
<name>A0A1E3RWJ4_9MYCO</name>
<accession>A0A1E3RWJ4</accession>
<dbReference type="OrthoDB" id="9814325at2"/>